<dbReference type="GO" id="GO:0005886">
    <property type="term" value="C:plasma membrane"/>
    <property type="evidence" value="ECO:0007669"/>
    <property type="project" value="InterPro"/>
</dbReference>
<organism evidence="7 8">
    <name type="scientific">Marinagarivorans cellulosilyticus</name>
    <dbReference type="NCBI Taxonomy" id="2721545"/>
    <lineage>
        <taxon>Bacteria</taxon>
        <taxon>Pseudomonadati</taxon>
        <taxon>Pseudomonadota</taxon>
        <taxon>Gammaproteobacteria</taxon>
        <taxon>Cellvibrionales</taxon>
        <taxon>Cellvibrionaceae</taxon>
        <taxon>Marinagarivorans</taxon>
    </lineage>
</organism>
<evidence type="ECO:0000313" key="7">
    <source>
        <dbReference type="EMBL" id="BCD98811.1"/>
    </source>
</evidence>
<evidence type="ECO:0000256" key="5">
    <source>
        <dbReference type="SAM" id="Phobius"/>
    </source>
</evidence>
<dbReference type="InterPro" id="IPR010445">
    <property type="entry name" value="LapA_dom"/>
</dbReference>
<evidence type="ECO:0000259" key="6">
    <source>
        <dbReference type="Pfam" id="PF06305"/>
    </source>
</evidence>
<dbReference type="AlphaFoldDB" id="A0AAN1WJJ6"/>
<keyword evidence="1" id="KW-1003">Cell membrane</keyword>
<evidence type="ECO:0000256" key="3">
    <source>
        <dbReference type="ARBA" id="ARBA00022989"/>
    </source>
</evidence>
<accession>A0AAN1WJJ6</accession>
<evidence type="ECO:0000313" key="8">
    <source>
        <dbReference type="Proteomes" id="UP001320119"/>
    </source>
</evidence>
<feature type="transmembrane region" description="Helical" evidence="5">
    <location>
        <begin position="12"/>
        <end position="30"/>
    </location>
</feature>
<sequence>MLKTMYVWTIRLLMLVWWLFLALMVTKFYLDNTEVVSIHFMRWTLSEVSVSTLAFALLGGGMGLAILILLPWVFMQRLKTKRLEKQLSRTATALNSVAKV</sequence>
<reference evidence="7 8" key="1">
    <citation type="journal article" date="2022" name="IScience">
        <title>An ultrasensitive nanofiber-based assay for enzymatic hydrolysis and deep-sea microbial degradation of cellulose.</title>
        <authorList>
            <person name="Tsudome M."/>
            <person name="Tachioka M."/>
            <person name="Miyazaki M."/>
            <person name="Uchimura K."/>
            <person name="Tsuda M."/>
            <person name="Takaki Y."/>
            <person name="Deguchi S."/>
        </authorList>
    </citation>
    <scope>NUCLEOTIDE SEQUENCE [LARGE SCALE GENOMIC DNA]</scope>
    <source>
        <strain evidence="7 8">GE09</strain>
    </source>
</reference>
<feature type="domain" description="Lipopolysaccharide assembly protein A" evidence="6">
    <location>
        <begin position="32"/>
        <end position="91"/>
    </location>
</feature>
<keyword evidence="4 5" id="KW-0472">Membrane</keyword>
<keyword evidence="8" id="KW-1185">Reference proteome</keyword>
<evidence type="ECO:0000256" key="2">
    <source>
        <dbReference type="ARBA" id="ARBA00022692"/>
    </source>
</evidence>
<keyword evidence="2 5" id="KW-0812">Transmembrane</keyword>
<proteinExistence type="predicted"/>
<gene>
    <name evidence="7" type="ORF">MARGE09_P3012</name>
</gene>
<keyword evidence="3 5" id="KW-1133">Transmembrane helix</keyword>
<feature type="transmembrane region" description="Helical" evidence="5">
    <location>
        <begin position="50"/>
        <end position="75"/>
    </location>
</feature>
<evidence type="ECO:0000256" key="1">
    <source>
        <dbReference type="ARBA" id="ARBA00022475"/>
    </source>
</evidence>
<dbReference type="Proteomes" id="UP001320119">
    <property type="component" value="Chromosome"/>
</dbReference>
<dbReference type="KEGG" id="marq:MARGE09_P3012"/>
<protein>
    <recommendedName>
        <fullName evidence="6">Lipopolysaccharide assembly protein A domain-containing protein</fullName>
    </recommendedName>
</protein>
<name>A0AAN1WJJ6_9GAMM</name>
<dbReference type="Pfam" id="PF06305">
    <property type="entry name" value="LapA_dom"/>
    <property type="match status" value="1"/>
</dbReference>
<dbReference type="RefSeq" id="WP_236983412.1">
    <property type="nucleotide sequence ID" value="NZ_AP023086.1"/>
</dbReference>
<evidence type="ECO:0000256" key="4">
    <source>
        <dbReference type="ARBA" id="ARBA00023136"/>
    </source>
</evidence>
<dbReference type="EMBL" id="AP023086">
    <property type="protein sequence ID" value="BCD98811.1"/>
    <property type="molecule type" value="Genomic_DNA"/>
</dbReference>